<organism evidence="1 2">
    <name type="scientific">Abyssalbus ytuae</name>
    <dbReference type="NCBI Taxonomy" id="2926907"/>
    <lineage>
        <taxon>Bacteria</taxon>
        <taxon>Pseudomonadati</taxon>
        <taxon>Bacteroidota</taxon>
        <taxon>Flavobacteriia</taxon>
        <taxon>Flavobacteriales</taxon>
        <taxon>Flavobacteriaceae</taxon>
        <taxon>Abyssalbus</taxon>
    </lineage>
</organism>
<dbReference type="InterPro" id="IPR043741">
    <property type="entry name" value="DUF5686"/>
</dbReference>
<keyword evidence="1" id="KW-0645">Protease</keyword>
<dbReference type="EMBL" id="CP094358">
    <property type="protein sequence ID" value="UOB19029.1"/>
    <property type="molecule type" value="Genomic_DNA"/>
</dbReference>
<sequence length="838" mass="96548">MKNLIIFVSFFLTFLTFSQNNVNGIVIDKNSNAPLPFANIITDKNQGLITNADGSFIIENAENLNRITVSYVGYKTLSVNILPGSSYYKIELEPDIEKLNEVILVGKENPAIPIIKKTIENRKKNDPESVLKSYSFKSYNKLLVTANPDSINGAIDSVYIRKKGKLEFKQTDSSNYELKKQLSRSHLYITEKISEYKFSENKGRRKNILGSRMAGFKEPIYEFLAVSIQSFSFYKNKYTLFGTDYVNPIANNALNIYHYRILDTVSTGKNSLYMIYYFPKKRGKTAGLEGVLYIDTKSFGLQKAVAQLKAVIDVQATQEFEYQPNEKIWFPVKKEIKVKKGDSKEKINLFNGAVGIQFSNEKDSSIVRTNKNVAEEMIQLISTEKNFEIQLNIPVEIKGRGLEIEVDEKASDRDAEFWNLYRSDSITARETETYKYLDSITEAEKIEKKIYVGRKLLQGYLPSKYFDFDLRNLVKYNNHEGFRLGLGLITNTNFSSIYRLNGYGVFGTKDKEFKYGVGASARINKYTNSWLGLNYTDDLVETGSNSFITDTRAFSLFEPRLFNITSFYKVKKISPYISHDITPKFIGKLQFNHTDIVPTYDYNYIGDGETFDNFTLSTLVTSFQWNPFNEYMFTKEGKKPVKTKYPQFALQVSKSFDGFLGGDFDFTKLNLRAYYELKPLNKGKSTFLFNAGWALGDIPLTHLYNLSPNQPTKYSILRRFSIAGRDSFETMFFNEFFSDRYASLQIKHFFKRFKLLNKIKPEVVLISRFALGDVSDKEKHINVDFNSLKNGYMESGLEINKIFKGFGLSAMYRDGAYHLPRFDDNLSFKFTYYFTLGF</sequence>
<gene>
    <name evidence="1" type="ORF">MQE35_06955</name>
</gene>
<dbReference type="KEGG" id="fbm:MQE35_06955"/>
<dbReference type="Gene3D" id="2.60.40.1120">
    <property type="entry name" value="Carboxypeptidase-like, regulatory domain"/>
    <property type="match status" value="1"/>
</dbReference>
<dbReference type="RefSeq" id="WP_255845646.1">
    <property type="nucleotide sequence ID" value="NZ_CP094358.1"/>
</dbReference>
<evidence type="ECO:0000313" key="2">
    <source>
        <dbReference type="Proteomes" id="UP000831290"/>
    </source>
</evidence>
<proteinExistence type="predicted"/>
<dbReference type="Pfam" id="PF18939">
    <property type="entry name" value="DUF5686"/>
    <property type="match status" value="1"/>
</dbReference>
<dbReference type="GO" id="GO:0004180">
    <property type="term" value="F:carboxypeptidase activity"/>
    <property type="evidence" value="ECO:0007669"/>
    <property type="project" value="UniProtKB-KW"/>
</dbReference>
<dbReference type="SUPFAM" id="SSF49464">
    <property type="entry name" value="Carboxypeptidase regulatory domain-like"/>
    <property type="match status" value="1"/>
</dbReference>
<dbReference type="Pfam" id="PF13715">
    <property type="entry name" value="CarbopepD_reg_2"/>
    <property type="match status" value="1"/>
</dbReference>
<accession>A0A9E7D4K2</accession>
<name>A0A9E7D4K2_9FLAO</name>
<dbReference type="Proteomes" id="UP000831290">
    <property type="component" value="Chromosome"/>
</dbReference>
<reference evidence="1" key="1">
    <citation type="submission" date="2022-03" db="EMBL/GenBank/DDBJ databases">
        <title>Description of Abyssus ytuae gen. nov., sp. nov., a novel member of the family Flavobacteriaceae isolated from the sediment of Mariana Trench.</title>
        <authorList>
            <person name="Zhang J."/>
            <person name="Xu X."/>
        </authorList>
    </citation>
    <scope>NUCLEOTIDE SEQUENCE</scope>
    <source>
        <strain evidence="1">MT3330</strain>
    </source>
</reference>
<evidence type="ECO:0000313" key="1">
    <source>
        <dbReference type="EMBL" id="UOB19029.1"/>
    </source>
</evidence>
<keyword evidence="2" id="KW-1185">Reference proteome</keyword>
<keyword evidence="1" id="KW-0378">Hydrolase</keyword>
<dbReference type="AlphaFoldDB" id="A0A9E7D4K2"/>
<keyword evidence="1" id="KW-0121">Carboxypeptidase</keyword>
<dbReference type="InterPro" id="IPR008969">
    <property type="entry name" value="CarboxyPept-like_regulatory"/>
</dbReference>
<protein>
    <submittedName>
        <fullName evidence="1">DUF5686 and carboxypeptidase regulatory-like domain-containing protein</fullName>
    </submittedName>
</protein>